<evidence type="ECO:0000313" key="1">
    <source>
        <dbReference type="EMBL" id="KRZ00414.1"/>
    </source>
</evidence>
<proteinExistence type="predicted"/>
<dbReference type="EMBL" id="JYDS01000597">
    <property type="protein sequence ID" value="KRZ01944.1"/>
    <property type="molecule type" value="Genomic_DNA"/>
</dbReference>
<reference evidence="1 3" key="1">
    <citation type="submission" date="2015-01" db="EMBL/GenBank/DDBJ databases">
        <title>Evolution of Trichinella species and genotypes.</title>
        <authorList>
            <person name="Korhonen P.K."/>
            <person name="Edoardo P."/>
            <person name="Giuseppe L.R."/>
            <person name="Gasser R.B."/>
        </authorList>
    </citation>
    <scope>NUCLEOTIDE SEQUENCE [LARGE SCALE GENOMIC DNA]</scope>
    <source>
        <strain evidence="1">ISS588</strain>
    </source>
</reference>
<organism evidence="1 3">
    <name type="scientific">Trichinella pseudospiralis</name>
    <name type="common">Parasitic roundworm</name>
    <dbReference type="NCBI Taxonomy" id="6337"/>
    <lineage>
        <taxon>Eukaryota</taxon>
        <taxon>Metazoa</taxon>
        <taxon>Ecdysozoa</taxon>
        <taxon>Nematoda</taxon>
        <taxon>Enoplea</taxon>
        <taxon>Dorylaimia</taxon>
        <taxon>Trichinellida</taxon>
        <taxon>Trichinellidae</taxon>
        <taxon>Trichinella</taxon>
    </lineage>
</organism>
<sequence length="32" mass="3687">MISGLRQYASNLSAKIRPHFCDWLFADRLYGG</sequence>
<comment type="caution">
    <text evidence="1">The sequence shown here is derived from an EMBL/GenBank/DDBJ whole genome shotgun (WGS) entry which is preliminary data.</text>
</comment>
<keyword evidence="3" id="KW-1185">Reference proteome</keyword>
<name>A0A0V1GQ98_TRIPS</name>
<protein>
    <submittedName>
        <fullName evidence="1">Uncharacterized protein</fullName>
    </submittedName>
</protein>
<dbReference type="EMBL" id="JYDS01000841">
    <property type="protein sequence ID" value="KRZ00414.1"/>
    <property type="molecule type" value="Genomic_DNA"/>
</dbReference>
<gene>
    <name evidence="2" type="ORF">T4B_1023</name>
    <name evidence="1" type="ORF">T4B_14547</name>
</gene>
<evidence type="ECO:0000313" key="2">
    <source>
        <dbReference type="EMBL" id="KRZ01944.1"/>
    </source>
</evidence>
<dbReference type="Proteomes" id="UP000054805">
    <property type="component" value="Unassembled WGS sequence"/>
</dbReference>
<evidence type="ECO:0000313" key="3">
    <source>
        <dbReference type="Proteomes" id="UP000054805"/>
    </source>
</evidence>
<dbReference type="AlphaFoldDB" id="A0A0V1GQ98"/>
<accession>A0A0V1GQ98</accession>